<dbReference type="Gene3D" id="1.10.510.10">
    <property type="entry name" value="Transferase(Phosphotransferase) domain 1"/>
    <property type="match status" value="1"/>
</dbReference>
<keyword evidence="6" id="KW-0418">Kinase</keyword>
<dbReference type="STRING" id="4577.A0A1D6QMI6"/>
<comment type="similarity">
    <text evidence="1">Belongs to the protein kinase superfamily. TKL Ser/Thr protein kinase family. RAF subfamily.</text>
</comment>
<evidence type="ECO:0000256" key="8">
    <source>
        <dbReference type="ARBA" id="ARBA00047899"/>
    </source>
</evidence>
<evidence type="ECO:0000313" key="11">
    <source>
        <dbReference type="EMBL" id="AQK58863.1"/>
    </source>
</evidence>
<comment type="catalytic activity">
    <reaction evidence="8">
        <text>L-threonyl-[protein] + ATP = O-phospho-L-threonyl-[protein] + ADP + H(+)</text>
        <dbReference type="Rhea" id="RHEA:46608"/>
        <dbReference type="Rhea" id="RHEA-COMP:11060"/>
        <dbReference type="Rhea" id="RHEA-COMP:11605"/>
        <dbReference type="ChEBI" id="CHEBI:15378"/>
        <dbReference type="ChEBI" id="CHEBI:30013"/>
        <dbReference type="ChEBI" id="CHEBI:30616"/>
        <dbReference type="ChEBI" id="CHEBI:61977"/>
        <dbReference type="ChEBI" id="CHEBI:456216"/>
        <dbReference type="EC" id="2.7.11.1"/>
    </reaction>
</comment>
<evidence type="ECO:0000256" key="1">
    <source>
        <dbReference type="ARBA" id="ARBA00010507"/>
    </source>
</evidence>
<dbReference type="FunFam" id="3.30.200.20:FF:000060">
    <property type="entry name" value="Serine/threonine-protein kinase isoform 1"/>
    <property type="match status" value="1"/>
</dbReference>
<evidence type="ECO:0000256" key="2">
    <source>
        <dbReference type="ARBA" id="ARBA00012513"/>
    </source>
</evidence>
<comment type="catalytic activity">
    <reaction evidence="9">
        <text>L-seryl-[protein] + ATP = O-phospho-L-seryl-[protein] + ADP + H(+)</text>
        <dbReference type="Rhea" id="RHEA:17989"/>
        <dbReference type="Rhea" id="RHEA-COMP:9863"/>
        <dbReference type="Rhea" id="RHEA-COMP:11604"/>
        <dbReference type="ChEBI" id="CHEBI:15378"/>
        <dbReference type="ChEBI" id="CHEBI:29999"/>
        <dbReference type="ChEBI" id="CHEBI:30616"/>
        <dbReference type="ChEBI" id="CHEBI:83421"/>
        <dbReference type="ChEBI" id="CHEBI:456216"/>
        <dbReference type="EC" id="2.7.11.1"/>
    </reaction>
</comment>
<dbReference type="SMR" id="A0A1D6QMI6"/>
<reference evidence="11" key="1">
    <citation type="submission" date="2015-12" db="EMBL/GenBank/DDBJ databases">
        <title>Update maize B73 reference genome by single molecule sequencing technologies.</title>
        <authorList>
            <consortium name="Maize Genome Sequencing Project"/>
            <person name="Ware D."/>
        </authorList>
    </citation>
    <scope>NUCLEOTIDE SEQUENCE</scope>
    <source>
        <tissue evidence="11">Seedling</tissue>
    </source>
</reference>
<dbReference type="GO" id="GO:0005524">
    <property type="term" value="F:ATP binding"/>
    <property type="evidence" value="ECO:0007669"/>
    <property type="project" value="UniProtKB-KW"/>
</dbReference>
<dbReference type="ExpressionAtlas" id="A0A1D6QMI6">
    <property type="expression patterns" value="baseline and differential"/>
</dbReference>
<evidence type="ECO:0000256" key="7">
    <source>
        <dbReference type="ARBA" id="ARBA00022840"/>
    </source>
</evidence>
<dbReference type="PRINTS" id="PR00109">
    <property type="entry name" value="TYRKINASE"/>
</dbReference>
<proteinExistence type="inferred from homology"/>
<dbReference type="EMBL" id="CM000780">
    <property type="protein sequence ID" value="AQK58863.1"/>
    <property type="molecule type" value="Genomic_DNA"/>
</dbReference>
<dbReference type="InterPro" id="IPR002912">
    <property type="entry name" value="ACT_dom"/>
</dbReference>
<dbReference type="Gene3D" id="3.30.200.20">
    <property type="entry name" value="Phosphorylase Kinase, domain 1"/>
    <property type="match status" value="1"/>
</dbReference>
<dbReference type="eggNOG" id="KOG0192">
    <property type="taxonomic scope" value="Eukaryota"/>
</dbReference>
<dbReference type="InterPro" id="IPR000719">
    <property type="entry name" value="Prot_kinase_dom"/>
</dbReference>
<evidence type="ECO:0000256" key="4">
    <source>
        <dbReference type="ARBA" id="ARBA00022679"/>
    </source>
</evidence>
<dbReference type="PANTHER" id="PTHR44329:SF41">
    <property type="entry name" value="OS12G0163800 PROTEIN"/>
    <property type="match status" value="1"/>
</dbReference>
<dbReference type="SMART" id="SM00220">
    <property type="entry name" value="S_TKc"/>
    <property type="match status" value="1"/>
</dbReference>
<dbReference type="InterPro" id="IPR001245">
    <property type="entry name" value="Ser-Thr/Tyr_kinase_cat_dom"/>
</dbReference>
<dbReference type="SUPFAM" id="SSF55021">
    <property type="entry name" value="ACT-like"/>
    <property type="match status" value="1"/>
</dbReference>
<dbReference type="CDD" id="cd13999">
    <property type="entry name" value="STKc_MAP3K-like"/>
    <property type="match status" value="1"/>
</dbReference>
<sequence>MAAVAGDGGGGPEEGVGESSSPPRNPVLAPAPAASGGSGSGGGGRGGGLRDICREVFERLVNDGHRAGSELLAQLEAHFNRLPISYKLDVNIDKAEDVLIHQKVLAEAQDPDRRPAFTVRFLRLEEVNVDETTNSDAHEEGADIGEALSTRSKTSYAHIHEILFSTKDKPKLLSQLSALLSDIGLNIKEAHVFSTTDGYSLDVFVVDGWPVEETDGLHKALEVSILRNEGSWSGSESSASKRSLPFLAQDFESDIDTRLLKLVNKIASGSCGDMFLGTYSGEEVAVKVLNPQNLNKNVWSEFKQEINMLREVDHPNIVRFIGSCTKPPQFYIITECMSRGSLFDFLHNEHNVLDLPTLLKFALDVCQGMSYLHQKGIIHRDLKSGNLLLDKNDVVKVADFGLARFQDGGGDMTAETGTYRWMAPEVINHQPYDSKADVYSFALVLWELMTSKIPYNTMTPLQAAVGVRQGLRPQIPENTHPRLINLMQRCWEATPTDRPSFEEIIPELEDIQAQAQVSPQSPHSQFQMDPTLVGCENMPRLTAVSLLQRTSGETSQTEEDHSCSKD</sequence>
<dbReference type="AlphaFoldDB" id="A0A1D6QMI6"/>
<feature type="compositionally biased region" description="Gly residues" evidence="10">
    <location>
        <begin position="36"/>
        <end position="47"/>
    </location>
</feature>
<keyword evidence="3" id="KW-0723">Serine/threonine-protein kinase</keyword>
<dbReference type="PROSITE" id="PS51671">
    <property type="entry name" value="ACT"/>
    <property type="match status" value="1"/>
</dbReference>
<dbReference type="PaxDb" id="4577-GRMZM2G002531_P01"/>
<name>A0A1D6QMI6_MAIZE</name>
<dbReference type="Pfam" id="PF07714">
    <property type="entry name" value="PK_Tyr_Ser-Thr"/>
    <property type="match status" value="1"/>
</dbReference>
<protein>
    <recommendedName>
        <fullName evidence="2">non-specific serine/threonine protein kinase</fullName>
        <ecNumber evidence="2">2.7.11.1</ecNumber>
    </recommendedName>
</protein>
<gene>
    <name evidence="11" type="ORF">ZEAMMB73_Zm00001d053168</name>
</gene>
<organism evidence="11">
    <name type="scientific">Zea mays</name>
    <name type="common">Maize</name>
    <dbReference type="NCBI Taxonomy" id="4577"/>
    <lineage>
        <taxon>Eukaryota</taxon>
        <taxon>Viridiplantae</taxon>
        <taxon>Streptophyta</taxon>
        <taxon>Embryophyta</taxon>
        <taxon>Tracheophyta</taxon>
        <taxon>Spermatophyta</taxon>
        <taxon>Magnoliopsida</taxon>
        <taxon>Liliopsida</taxon>
        <taxon>Poales</taxon>
        <taxon>Poaceae</taxon>
        <taxon>PACMAD clade</taxon>
        <taxon>Panicoideae</taxon>
        <taxon>Andropogonodae</taxon>
        <taxon>Andropogoneae</taxon>
        <taxon>Tripsacinae</taxon>
        <taxon>Zea</taxon>
    </lineage>
</organism>
<keyword evidence="4" id="KW-0808">Transferase</keyword>
<dbReference type="InterPro" id="IPR051681">
    <property type="entry name" value="Ser/Thr_Kinases-Pseudokinases"/>
</dbReference>
<accession>A0A1D6QMI6</accession>
<dbReference type="InterPro" id="IPR011009">
    <property type="entry name" value="Kinase-like_dom_sf"/>
</dbReference>
<evidence type="ECO:0000256" key="3">
    <source>
        <dbReference type="ARBA" id="ARBA00022527"/>
    </source>
</evidence>
<dbReference type="InParanoid" id="A0A1D6QMI6"/>
<dbReference type="SUPFAM" id="SSF56112">
    <property type="entry name" value="Protein kinase-like (PK-like)"/>
    <property type="match status" value="1"/>
</dbReference>
<dbReference type="GO" id="GO:0004674">
    <property type="term" value="F:protein serine/threonine kinase activity"/>
    <property type="evidence" value="ECO:0007669"/>
    <property type="project" value="UniProtKB-KW"/>
</dbReference>
<dbReference type="InterPro" id="IPR045865">
    <property type="entry name" value="ACT-like_dom_sf"/>
</dbReference>
<dbReference type="EC" id="2.7.11.1" evidence="2"/>
<dbReference type="InterPro" id="IPR008271">
    <property type="entry name" value="Ser/Thr_kinase_AS"/>
</dbReference>
<feature type="compositionally biased region" description="Gly residues" evidence="10">
    <location>
        <begin position="1"/>
        <end position="14"/>
    </location>
</feature>
<dbReference type="OMA" id="NDMCRAV"/>
<dbReference type="PANTHER" id="PTHR44329">
    <property type="entry name" value="SERINE/THREONINE-PROTEIN KINASE TNNI3K-RELATED"/>
    <property type="match status" value="1"/>
</dbReference>
<keyword evidence="7" id="KW-0067">ATP-binding</keyword>
<evidence type="ECO:0000256" key="9">
    <source>
        <dbReference type="ARBA" id="ARBA00048679"/>
    </source>
</evidence>
<evidence type="ECO:0000256" key="10">
    <source>
        <dbReference type="SAM" id="MobiDB-lite"/>
    </source>
</evidence>
<evidence type="ECO:0000256" key="5">
    <source>
        <dbReference type="ARBA" id="ARBA00022741"/>
    </source>
</evidence>
<keyword evidence="5" id="KW-0547">Nucleotide-binding</keyword>
<dbReference type="PROSITE" id="PS50011">
    <property type="entry name" value="PROTEIN_KINASE_DOM"/>
    <property type="match status" value="1"/>
</dbReference>
<evidence type="ECO:0000256" key="6">
    <source>
        <dbReference type="ARBA" id="ARBA00022777"/>
    </source>
</evidence>
<feature type="region of interest" description="Disordered" evidence="10">
    <location>
        <begin position="1"/>
        <end position="47"/>
    </location>
</feature>
<dbReference type="PROSITE" id="PS00108">
    <property type="entry name" value="PROTEIN_KINASE_ST"/>
    <property type="match status" value="1"/>
</dbReference>